<organism evidence="1 2">
    <name type="scientific">Agrobacterium deltaense Zutra 3/1</name>
    <dbReference type="NCBI Taxonomy" id="1183427"/>
    <lineage>
        <taxon>Bacteria</taxon>
        <taxon>Pseudomonadati</taxon>
        <taxon>Pseudomonadota</taxon>
        <taxon>Alphaproteobacteria</taxon>
        <taxon>Hyphomicrobiales</taxon>
        <taxon>Rhizobiaceae</taxon>
        <taxon>Rhizobium/Agrobacterium group</taxon>
        <taxon>Agrobacterium</taxon>
    </lineage>
</organism>
<evidence type="ECO:0000313" key="1">
    <source>
        <dbReference type="EMBL" id="CUX41939.1"/>
    </source>
</evidence>
<name>A0A1S7QTN0_9HYPH</name>
<accession>A0A1S7QTN0</accession>
<dbReference type="Proteomes" id="UP000191987">
    <property type="component" value="Unassembled WGS sequence"/>
</dbReference>
<sequence length="74" mass="8455">MTVTSRTRPESTSRRNWEYGISREPVCVGDVWNMLNNAISKRAITAHKAKFLKFGFIELPELTRAYLLPALTCP</sequence>
<dbReference type="EMBL" id="FBWG01000028">
    <property type="protein sequence ID" value="CUX41939.1"/>
    <property type="molecule type" value="Genomic_DNA"/>
</dbReference>
<protein>
    <submittedName>
        <fullName evidence="1">Uncharacterized protein</fullName>
    </submittedName>
</protein>
<dbReference type="AlphaFoldDB" id="A0A1S7QTN0"/>
<proteinExistence type="predicted"/>
<reference evidence="1 2" key="1">
    <citation type="submission" date="2016-01" db="EMBL/GenBank/DDBJ databases">
        <authorList>
            <person name="Oliw E.H."/>
        </authorList>
    </citation>
    <scope>NUCLEOTIDE SEQUENCE [LARGE SCALE GENOMIC DNA]</scope>
    <source>
        <strain evidence="1 2">Zutra 3-1</strain>
    </source>
</reference>
<evidence type="ECO:0000313" key="2">
    <source>
        <dbReference type="Proteomes" id="UP000191987"/>
    </source>
</evidence>
<gene>
    <name evidence="1" type="ORF">AGR7C_Lc100186</name>
</gene>